<dbReference type="GO" id="GO:0051213">
    <property type="term" value="F:dioxygenase activity"/>
    <property type="evidence" value="ECO:0007669"/>
    <property type="project" value="UniProtKB-KW"/>
</dbReference>
<proteinExistence type="predicted"/>
<keyword evidence="1" id="KW-0560">Oxidoreductase</keyword>
<accession>A0ABS7CHH3</accession>
<evidence type="ECO:0000313" key="2">
    <source>
        <dbReference type="Proteomes" id="UP001519887"/>
    </source>
</evidence>
<comment type="caution">
    <text evidence="1">The sequence shown here is derived from an EMBL/GenBank/DDBJ whole genome shotgun (WGS) entry which is preliminary data.</text>
</comment>
<sequence>MSAGNDRYYLSEAEKKQFHEEGYLIAKGLFQPDEVAEIKETFMRIQAEGVLPGYFEPASPEEAKGDPLKLFPRILYPHRVIGRAKSYMLHPPVMALLKELFQEE</sequence>
<keyword evidence="1" id="KW-0223">Dioxygenase</keyword>
<dbReference type="SUPFAM" id="SSF51197">
    <property type="entry name" value="Clavaminate synthase-like"/>
    <property type="match status" value="1"/>
</dbReference>
<evidence type="ECO:0000313" key="1">
    <source>
        <dbReference type="EMBL" id="MBW7460389.1"/>
    </source>
</evidence>
<dbReference type="Gene3D" id="2.60.120.620">
    <property type="entry name" value="q2cbj1_9rhob like domain"/>
    <property type="match status" value="1"/>
</dbReference>
<name>A0ABS7CHH3_9BACL</name>
<organism evidence="1 2">
    <name type="scientific">Paenibacillus sepulcri</name>
    <dbReference type="NCBI Taxonomy" id="359917"/>
    <lineage>
        <taxon>Bacteria</taxon>
        <taxon>Bacillati</taxon>
        <taxon>Bacillota</taxon>
        <taxon>Bacilli</taxon>
        <taxon>Bacillales</taxon>
        <taxon>Paenibacillaceae</taxon>
        <taxon>Paenibacillus</taxon>
    </lineage>
</organism>
<reference evidence="1 2" key="1">
    <citation type="submission" date="2021-07" db="EMBL/GenBank/DDBJ databases">
        <title>Paenibacillus radiodurans sp. nov., isolated from the southeastern edge of Tengger Desert.</title>
        <authorList>
            <person name="Zhang G."/>
        </authorList>
    </citation>
    <scope>NUCLEOTIDE SEQUENCE [LARGE SCALE GENOMIC DNA]</scope>
    <source>
        <strain evidence="1 2">CCM 7311</strain>
    </source>
</reference>
<gene>
    <name evidence="1" type="ORF">K0U00_40630</name>
</gene>
<dbReference type="EMBL" id="JAHZIK010002197">
    <property type="protein sequence ID" value="MBW7460389.1"/>
    <property type="molecule type" value="Genomic_DNA"/>
</dbReference>
<protein>
    <submittedName>
        <fullName evidence="1">Phytanoyl-CoA dioxygenase family protein</fullName>
    </submittedName>
</protein>
<dbReference type="Proteomes" id="UP001519887">
    <property type="component" value="Unassembled WGS sequence"/>
</dbReference>
<feature type="non-terminal residue" evidence="1">
    <location>
        <position position="104"/>
    </location>
</feature>
<keyword evidence="2" id="KW-1185">Reference proteome</keyword>